<dbReference type="PROSITE" id="PS00941">
    <property type="entry name" value="CARBOXYLESTERASE_B_2"/>
    <property type="match status" value="1"/>
</dbReference>
<sequence>MFKISKLRLWARSRPRGLRLSAGAAMALGLMFALGARAPLESAAAGPLVNTKEGPVKGVIGNGVAQFLGIPYAEPPIGDLRWRPPKKHAPWSGVLQATAYGPVCAQSNLFGVFAGPANNNEDCLYLNVFTPNIDPAGREKLPVIVWIHGGGNVDGETPGYDGSKLAAQGHTVVVTMEYRLNVFGWLSHPALDNEGHLFGNYGLLDQQLVLKWVQRNIAQFGGDKNNVTVGGQSSGALNAALSMVSPLAKGLLHRVICQSYCPAPLLPGGYSTPLATAEARGVAFAVAAGCGSGTDAATAKCLRSLTAAQAGALRGNFTAGQGVVDGQIVPMQPMTAFATGQFNHVPLINGDVEDEQNFFLAITEYNSNTNNALRTPPTAEQYLAYVNNTFGTSAYPAGTPARILARYPLNAYATPQLVWDRVGTDASICGQRVLDKILAPQIPVYVYEFADQTAPFYFPKMPGLVSLAYHTSDIQYLFPLWSGGPSPPSIVRYLNNKQEKLSDQLVAFWANFAWTGNPNGQGNSPWPRYTTRPSKPAWLIQKTPASSTMTDAQYAALRNCDLWDSVVPPLP</sequence>
<evidence type="ECO:0000256" key="3">
    <source>
        <dbReference type="RuleBase" id="RU361235"/>
    </source>
</evidence>
<dbReference type="HOGENOM" id="CLU_006586_13_0_5"/>
<dbReference type="GO" id="GO:0016787">
    <property type="term" value="F:hydrolase activity"/>
    <property type="evidence" value="ECO:0007669"/>
    <property type="project" value="UniProtKB-KW"/>
</dbReference>
<dbReference type="InterPro" id="IPR002018">
    <property type="entry name" value="CarbesteraseB"/>
</dbReference>
<dbReference type="EMBL" id="CP001280">
    <property type="protein sequence ID" value="ACK50264.1"/>
    <property type="molecule type" value="Genomic_DNA"/>
</dbReference>
<dbReference type="InterPro" id="IPR029058">
    <property type="entry name" value="AB_hydrolase_fold"/>
</dbReference>
<dbReference type="PANTHER" id="PTHR11559">
    <property type="entry name" value="CARBOXYLESTERASE"/>
    <property type="match status" value="1"/>
</dbReference>
<reference evidence="5 6" key="1">
    <citation type="journal article" date="2010" name="J. Bacteriol.">
        <title>Complete genome sequence of the aerobic facultative methanotroph Methylocella silvestris BL2.</title>
        <authorList>
            <person name="Chen Y."/>
            <person name="Crombie A."/>
            <person name="Rahman M.T."/>
            <person name="Dedysh S.N."/>
            <person name="Liesack W."/>
            <person name="Stott M.B."/>
            <person name="Alam M."/>
            <person name="Theisen A.R."/>
            <person name="Murrell J.C."/>
            <person name="Dunfield P.F."/>
        </authorList>
    </citation>
    <scope>NUCLEOTIDE SEQUENCE [LARGE SCALE GENOMIC DNA]</scope>
    <source>
        <strain evidence="6">DSM 15510 / CIP 108128 / LMG 27833 / NCIMB 13906 / BL2</strain>
    </source>
</reference>
<dbReference type="InterPro" id="IPR019819">
    <property type="entry name" value="Carboxylesterase_B_CS"/>
</dbReference>
<dbReference type="STRING" id="395965.Msil_1297"/>
<evidence type="ECO:0000313" key="5">
    <source>
        <dbReference type="EMBL" id="ACK50264.1"/>
    </source>
</evidence>
<dbReference type="RefSeq" id="WP_012590334.1">
    <property type="nucleotide sequence ID" value="NC_011666.1"/>
</dbReference>
<dbReference type="ESTHER" id="metsb-b8er80">
    <property type="family name" value="Carb_B_Bacteria"/>
</dbReference>
<keyword evidence="6" id="KW-1185">Reference proteome</keyword>
<dbReference type="EC" id="3.1.1.-" evidence="3"/>
<dbReference type="Proteomes" id="UP000002257">
    <property type="component" value="Chromosome"/>
</dbReference>
<evidence type="ECO:0000313" key="6">
    <source>
        <dbReference type="Proteomes" id="UP000002257"/>
    </source>
</evidence>
<feature type="domain" description="Carboxylesterase type B" evidence="4">
    <location>
        <begin position="47"/>
        <end position="545"/>
    </location>
</feature>
<dbReference type="OrthoDB" id="9775851at2"/>
<organism evidence="5 6">
    <name type="scientific">Methylocella silvestris (strain DSM 15510 / CIP 108128 / LMG 27833 / NCIMB 13906 / BL2)</name>
    <dbReference type="NCBI Taxonomy" id="395965"/>
    <lineage>
        <taxon>Bacteria</taxon>
        <taxon>Pseudomonadati</taxon>
        <taxon>Pseudomonadota</taxon>
        <taxon>Alphaproteobacteria</taxon>
        <taxon>Hyphomicrobiales</taxon>
        <taxon>Beijerinckiaceae</taxon>
        <taxon>Methylocella</taxon>
    </lineage>
</organism>
<dbReference type="KEGG" id="msl:Msil_1297"/>
<keyword evidence="2 3" id="KW-0378">Hydrolase</keyword>
<dbReference type="PROSITE" id="PS00122">
    <property type="entry name" value="CARBOXYLESTERASE_B_1"/>
    <property type="match status" value="1"/>
</dbReference>
<accession>B8ER80</accession>
<evidence type="ECO:0000256" key="1">
    <source>
        <dbReference type="ARBA" id="ARBA00005964"/>
    </source>
</evidence>
<name>B8ER80_METSB</name>
<dbReference type="SUPFAM" id="SSF53474">
    <property type="entry name" value="alpha/beta-Hydrolases"/>
    <property type="match status" value="1"/>
</dbReference>
<dbReference type="eggNOG" id="COG2272">
    <property type="taxonomic scope" value="Bacteria"/>
</dbReference>
<dbReference type="Pfam" id="PF00135">
    <property type="entry name" value="COesterase"/>
    <property type="match status" value="1"/>
</dbReference>
<evidence type="ECO:0000259" key="4">
    <source>
        <dbReference type="Pfam" id="PF00135"/>
    </source>
</evidence>
<gene>
    <name evidence="5" type="ordered locus">Msil_1297</name>
</gene>
<evidence type="ECO:0000256" key="2">
    <source>
        <dbReference type="ARBA" id="ARBA00022801"/>
    </source>
</evidence>
<dbReference type="AlphaFoldDB" id="B8ER80"/>
<dbReference type="Gene3D" id="3.40.50.1820">
    <property type="entry name" value="alpha/beta hydrolase"/>
    <property type="match status" value="1"/>
</dbReference>
<dbReference type="InterPro" id="IPR050309">
    <property type="entry name" value="Type-B_Carboxylest/Lipase"/>
</dbReference>
<comment type="similarity">
    <text evidence="1 3">Belongs to the type-B carboxylesterase/lipase family.</text>
</comment>
<protein>
    <recommendedName>
        <fullName evidence="3">Carboxylic ester hydrolase</fullName>
        <ecNumber evidence="3">3.1.1.-</ecNumber>
    </recommendedName>
</protein>
<dbReference type="InterPro" id="IPR019826">
    <property type="entry name" value="Carboxylesterase_B_AS"/>
</dbReference>
<proteinExistence type="inferred from homology"/>